<name>A0A3N4KSA3_9PEZI</name>
<dbReference type="AlphaFoldDB" id="A0A3N4KSA3"/>
<dbReference type="InParanoid" id="A0A3N4KSA3"/>
<accession>A0A3N4KSA3</accession>
<sequence>MERGYRSFVLGVFVPPFHAHSLFCHFVNGLLSGVLPHCVSFKRYFFSFLASMLCMRNDNELYIVSEQRARFPNLEINNKIKPREI</sequence>
<protein>
    <submittedName>
        <fullName evidence="1">Uncharacterized protein</fullName>
    </submittedName>
</protein>
<keyword evidence="2" id="KW-1185">Reference proteome</keyword>
<gene>
    <name evidence="1" type="ORF">P167DRAFT_167014</name>
</gene>
<evidence type="ECO:0000313" key="1">
    <source>
        <dbReference type="EMBL" id="RPB12172.1"/>
    </source>
</evidence>
<proteinExistence type="predicted"/>
<dbReference type="Proteomes" id="UP000277580">
    <property type="component" value="Unassembled WGS sequence"/>
</dbReference>
<organism evidence="1 2">
    <name type="scientific">Morchella conica CCBAS932</name>
    <dbReference type="NCBI Taxonomy" id="1392247"/>
    <lineage>
        <taxon>Eukaryota</taxon>
        <taxon>Fungi</taxon>
        <taxon>Dikarya</taxon>
        <taxon>Ascomycota</taxon>
        <taxon>Pezizomycotina</taxon>
        <taxon>Pezizomycetes</taxon>
        <taxon>Pezizales</taxon>
        <taxon>Morchellaceae</taxon>
        <taxon>Morchella</taxon>
    </lineage>
</organism>
<reference evidence="1 2" key="1">
    <citation type="journal article" date="2018" name="Nat. Ecol. Evol.">
        <title>Pezizomycetes genomes reveal the molecular basis of ectomycorrhizal truffle lifestyle.</title>
        <authorList>
            <person name="Murat C."/>
            <person name="Payen T."/>
            <person name="Noel B."/>
            <person name="Kuo A."/>
            <person name="Morin E."/>
            <person name="Chen J."/>
            <person name="Kohler A."/>
            <person name="Krizsan K."/>
            <person name="Balestrini R."/>
            <person name="Da Silva C."/>
            <person name="Montanini B."/>
            <person name="Hainaut M."/>
            <person name="Levati E."/>
            <person name="Barry K.W."/>
            <person name="Belfiori B."/>
            <person name="Cichocki N."/>
            <person name="Clum A."/>
            <person name="Dockter R.B."/>
            <person name="Fauchery L."/>
            <person name="Guy J."/>
            <person name="Iotti M."/>
            <person name="Le Tacon F."/>
            <person name="Lindquist E.A."/>
            <person name="Lipzen A."/>
            <person name="Malagnac F."/>
            <person name="Mello A."/>
            <person name="Molinier V."/>
            <person name="Miyauchi S."/>
            <person name="Poulain J."/>
            <person name="Riccioni C."/>
            <person name="Rubini A."/>
            <person name="Sitrit Y."/>
            <person name="Splivallo R."/>
            <person name="Traeger S."/>
            <person name="Wang M."/>
            <person name="Zifcakova L."/>
            <person name="Wipf D."/>
            <person name="Zambonelli A."/>
            <person name="Paolocci F."/>
            <person name="Nowrousian M."/>
            <person name="Ottonello S."/>
            <person name="Baldrian P."/>
            <person name="Spatafora J.W."/>
            <person name="Henrissat B."/>
            <person name="Nagy L.G."/>
            <person name="Aury J.M."/>
            <person name="Wincker P."/>
            <person name="Grigoriev I.V."/>
            <person name="Bonfante P."/>
            <person name="Martin F.M."/>
        </authorList>
    </citation>
    <scope>NUCLEOTIDE SEQUENCE [LARGE SCALE GENOMIC DNA]</scope>
    <source>
        <strain evidence="1 2">CCBAS932</strain>
    </source>
</reference>
<dbReference type="EMBL" id="ML119130">
    <property type="protein sequence ID" value="RPB12172.1"/>
    <property type="molecule type" value="Genomic_DNA"/>
</dbReference>
<evidence type="ECO:0000313" key="2">
    <source>
        <dbReference type="Proteomes" id="UP000277580"/>
    </source>
</evidence>